<evidence type="ECO:0000256" key="3">
    <source>
        <dbReference type="ARBA" id="ARBA00022833"/>
    </source>
</evidence>
<name>A0A8B7N563_HYAAZ</name>
<proteinExistence type="predicted"/>
<dbReference type="AlphaFoldDB" id="A0A8B7N563"/>
<evidence type="ECO:0000256" key="1">
    <source>
        <dbReference type="ARBA" id="ARBA00022723"/>
    </source>
</evidence>
<dbReference type="CTD" id="170302"/>
<keyword evidence="6" id="KW-1185">Reference proteome</keyword>
<keyword evidence="1" id="KW-0479">Metal-binding</keyword>
<organism evidence="6 7">
    <name type="scientific">Hyalella azteca</name>
    <name type="common">Amphipod</name>
    <dbReference type="NCBI Taxonomy" id="294128"/>
    <lineage>
        <taxon>Eukaryota</taxon>
        <taxon>Metazoa</taxon>
        <taxon>Ecdysozoa</taxon>
        <taxon>Arthropoda</taxon>
        <taxon>Crustacea</taxon>
        <taxon>Multicrustacea</taxon>
        <taxon>Malacostraca</taxon>
        <taxon>Eumalacostraca</taxon>
        <taxon>Peracarida</taxon>
        <taxon>Amphipoda</taxon>
        <taxon>Senticaudata</taxon>
        <taxon>Talitrida</taxon>
        <taxon>Talitroidea</taxon>
        <taxon>Hyalellidae</taxon>
        <taxon>Hyalella</taxon>
    </lineage>
</organism>
<dbReference type="GO" id="GO:0008270">
    <property type="term" value="F:zinc ion binding"/>
    <property type="evidence" value="ECO:0007669"/>
    <property type="project" value="UniProtKB-KW"/>
</dbReference>
<accession>A0A8B7N563</accession>
<keyword evidence="3" id="KW-0862">Zinc</keyword>
<feature type="region of interest" description="Disordered" evidence="4">
    <location>
        <begin position="23"/>
        <end position="60"/>
    </location>
</feature>
<dbReference type="PROSITE" id="PS51800">
    <property type="entry name" value="ZF_CHHC_U11_48K"/>
    <property type="match status" value="1"/>
</dbReference>
<feature type="region of interest" description="Disordered" evidence="4">
    <location>
        <begin position="269"/>
        <end position="341"/>
    </location>
</feature>
<evidence type="ECO:0000313" key="6">
    <source>
        <dbReference type="Proteomes" id="UP000694843"/>
    </source>
</evidence>
<feature type="compositionally biased region" description="Polar residues" evidence="4">
    <location>
        <begin position="290"/>
        <end position="302"/>
    </location>
</feature>
<dbReference type="InterPro" id="IPR022776">
    <property type="entry name" value="TRM13/UPF0224_CHHC_Znf_dom"/>
</dbReference>
<keyword evidence="2" id="KW-0863">Zinc-finger</keyword>
<dbReference type="GeneID" id="108666606"/>
<feature type="domain" description="CHHC U11-48K-type" evidence="5">
    <location>
        <begin position="73"/>
        <end position="100"/>
    </location>
</feature>
<evidence type="ECO:0000313" key="7">
    <source>
        <dbReference type="RefSeq" id="XP_018009007.1"/>
    </source>
</evidence>
<gene>
    <name evidence="7" type="primary">LOC108666606</name>
</gene>
<feature type="compositionally biased region" description="Basic and acidic residues" evidence="4">
    <location>
        <begin position="139"/>
        <end position="149"/>
    </location>
</feature>
<feature type="compositionally biased region" description="Low complexity" evidence="4">
    <location>
        <begin position="36"/>
        <end position="58"/>
    </location>
</feature>
<dbReference type="RefSeq" id="XP_018009007.1">
    <property type="nucleotide sequence ID" value="XM_018153518.2"/>
</dbReference>
<evidence type="ECO:0000259" key="5">
    <source>
        <dbReference type="PROSITE" id="PS51800"/>
    </source>
</evidence>
<reference evidence="7" key="1">
    <citation type="submission" date="2025-08" db="UniProtKB">
        <authorList>
            <consortium name="RefSeq"/>
        </authorList>
    </citation>
    <scope>IDENTIFICATION</scope>
    <source>
        <tissue evidence="7">Whole organism</tissue>
    </source>
</reference>
<evidence type="ECO:0000256" key="4">
    <source>
        <dbReference type="SAM" id="MobiDB-lite"/>
    </source>
</evidence>
<sequence length="341" mass="37709">MGKKSRKSRAQFVPDVAALQNDGARAAGGYSRQHSSDSTSNSPVSPLPTPASSSASSSDDAYVWSDIPNERGLVICPLNRIHSMLAKSLTPHVLKCKKEFRKLYVCRHNSNHCFSNKTDYNTHFKLCRDSVSASGNALEHPDPSSHDPDLAEEPQGAQALVPIANATLLGFGDEEEIWGEERPSLSEIILKDINCTAIFGNQFRPMPSGLPKKDKQKWRRAEAERVQCVNERKPFSDEMCFDAKIPRPAQMHYNENLAQNENPFIPVGLNPTSHLPETHNAGTGAERSAESTISDSVPQASTGAVPRRFQRSGAGASSSHVEESENHWTRITRREDRRRGR</sequence>
<dbReference type="Pfam" id="PF05253">
    <property type="entry name" value="zf-U11-48K"/>
    <property type="match status" value="1"/>
</dbReference>
<feature type="region of interest" description="Disordered" evidence="4">
    <location>
        <begin position="135"/>
        <end position="154"/>
    </location>
</feature>
<feature type="compositionally biased region" description="Basic and acidic residues" evidence="4">
    <location>
        <begin position="320"/>
        <end position="341"/>
    </location>
</feature>
<dbReference type="Proteomes" id="UP000694843">
    <property type="component" value="Unplaced"/>
</dbReference>
<evidence type="ECO:0000256" key="2">
    <source>
        <dbReference type="ARBA" id="ARBA00022771"/>
    </source>
</evidence>
<protein>
    <submittedName>
        <fullName evidence="7">Uncharacterized protein LOC108666606 isoform X2</fullName>
    </submittedName>
</protein>